<dbReference type="Pfam" id="PF00589">
    <property type="entry name" value="Phage_integrase"/>
    <property type="match status" value="1"/>
</dbReference>
<dbReference type="GO" id="GO:0015074">
    <property type="term" value="P:DNA integration"/>
    <property type="evidence" value="ECO:0007669"/>
    <property type="project" value="InterPro"/>
</dbReference>
<dbReference type="CDD" id="cd01189">
    <property type="entry name" value="INT_ICEBs1_C_like"/>
    <property type="match status" value="1"/>
</dbReference>
<dbReference type="PANTHER" id="PTHR30349">
    <property type="entry name" value="PHAGE INTEGRASE-RELATED"/>
    <property type="match status" value="1"/>
</dbReference>
<dbReference type="SUPFAM" id="SSF56349">
    <property type="entry name" value="DNA breaking-rejoining enzymes"/>
    <property type="match status" value="1"/>
</dbReference>
<evidence type="ECO:0000259" key="2">
    <source>
        <dbReference type="PROSITE" id="PS51898"/>
    </source>
</evidence>
<dbReference type="Gene3D" id="1.10.443.10">
    <property type="entry name" value="Intergrase catalytic core"/>
    <property type="match status" value="1"/>
</dbReference>
<dbReference type="GO" id="GO:0003677">
    <property type="term" value="F:DNA binding"/>
    <property type="evidence" value="ECO:0007669"/>
    <property type="project" value="InterPro"/>
</dbReference>
<keyword evidence="1" id="KW-0233">DNA recombination</keyword>
<dbReference type="InterPro" id="IPR011010">
    <property type="entry name" value="DNA_brk_join_enz"/>
</dbReference>
<dbReference type="KEGG" id="bpro:PMF13cell1_05626"/>
<evidence type="ECO:0000313" key="4">
    <source>
        <dbReference type="Proteomes" id="UP000289794"/>
    </source>
</evidence>
<dbReference type="Proteomes" id="UP000289794">
    <property type="component" value="Chromosome"/>
</dbReference>
<feature type="domain" description="Tyr recombinase" evidence="2">
    <location>
        <begin position="223"/>
        <end position="416"/>
    </location>
</feature>
<organism evidence="3 4">
    <name type="scientific">Blautia producta</name>
    <dbReference type="NCBI Taxonomy" id="33035"/>
    <lineage>
        <taxon>Bacteria</taxon>
        <taxon>Bacillati</taxon>
        <taxon>Bacillota</taxon>
        <taxon>Clostridia</taxon>
        <taxon>Lachnospirales</taxon>
        <taxon>Lachnospiraceae</taxon>
        <taxon>Blautia</taxon>
    </lineage>
</organism>
<dbReference type="InterPro" id="IPR050090">
    <property type="entry name" value="Tyrosine_recombinase_XerCD"/>
</dbReference>
<evidence type="ECO:0000313" key="3">
    <source>
        <dbReference type="EMBL" id="QBF00031.1"/>
    </source>
</evidence>
<name>A0A4P6M877_9FIRM</name>
<gene>
    <name evidence="3" type="primary">xerD_26</name>
    <name evidence="3" type="ORF">PMF13cell1_05626</name>
</gene>
<sequence>MDWKIKKPAPGGNQEPVKYLRRDTTKSSNYIVPSPVTVCKRQAVFFAPKFKEVYNMWVEEIKNGKFRMVERYTDYMTGKTKKVSVTMEKNTAQARKIAAKALSQKIDKALCTQQHNTTTLSVLVQKYREDQMKTVKVSTYKRNYHACNTLMGILGENTIVERMTAKYIHDKFLETGKDPGTLNEHLTRLKALIRWGYKNELLSDITFLDKIEPFKDIPHKVKIQDKYLENDELKILLDGMDDTVWRLLTELLVLSGLRFGEAAALKKSDVDFEHHVIRITKTFDSVNELVTAPKSTCSIRDVYIQEELNTVCKELNTEMLKRRLMNGIKNSPLFLFDAQGGHIHYYAYNKYLKENSLRLIGRKITPHALRHTHASLLLENGVSIDTISRRLGHENSKVTKEIYLHVTEKLKEKDNEKIAHINIL</sequence>
<accession>A0A4P6M877</accession>
<dbReference type="AlphaFoldDB" id="A0A4P6M877"/>
<protein>
    <submittedName>
        <fullName evidence="3">Tyrosine recombinase XerD</fullName>
    </submittedName>
</protein>
<dbReference type="PANTHER" id="PTHR30349:SF64">
    <property type="entry name" value="PROPHAGE INTEGRASE INTD-RELATED"/>
    <property type="match status" value="1"/>
</dbReference>
<dbReference type="InterPro" id="IPR002104">
    <property type="entry name" value="Integrase_catalytic"/>
</dbReference>
<dbReference type="PROSITE" id="PS51898">
    <property type="entry name" value="TYR_RECOMBINASE"/>
    <property type="match status" value="1"/>
</dbReference>
<dbReference type="GO" id="GO:0006310">
    <property type="term" value="P:DNA recombination"/>
    <property type="evidence" value="ECO:0007669"/>
    <property type="project" value="UniProtKB-KW"/>
</dbReference>
<proteinExistence type="predicted"/>
<evidence type="ECO:0000256" key="1">
    <source>
        <dbReference type="ARBA" id="ARBA00023172"/>
    </source>
</evidence>
<dbReference type="InterPro" id="IPR013762">
    <property type="entry name" value="Integrase-like_cat_sf"/>
</dbReference>
<dbReference type="EMBL" id="CP035945">
    <property type="protein sequence ID" value="QBF00031.1"/>
    <property type="molecule type" value="Genomic_DNA"/>
</dbReference>
<reference evidence="3 4" key="1">
    <citation type="submission" date="2019-01" db="EMBL/GenBank/DDBJ databases">
        <title>PMF-metabolizing Aryl O-demethylase.</title>
        <authorList>
            <person name="Kim M."/>
        </authorList>
    </citation>
    <scope>NUCLEOTIDE SEQUENCE [LARGE SCALE GENOMIC DNA]</scope>
    <source>
        <strain evidence="3 4">PMF1</strain>
    </source>
</reference>